<evidence type="ECO:0000313" key="1">
    <source>
        <dbReference type="EMBL" id="KAL3307683.1"/>
    </source>
</evidence>
<reference evidence="1 2" key="1">
    <citation type="submission" date="2024-11" db="EMBL/GenBank/DDBJ databases">
        <title>Adaptive evolution of stress response genes in parasites aligns with host niche diversity.</title>
        <authorList>
            <person name="Hahn C."/>
            <person name="Resl P."/>
        </authorList>
    </citation>
    <scope>NUCLEOTIDE SEQUENCE [LARGE SCALE GENOMIC DNA]</scope>
    <source>
        <strain evidence="1">EGGRZ-B1_66</strain>
        <tissue evidence="1">Body</tissue>
    </source>
</reference>
<organism evidence="1 2">
    <name type="scientific">Cichlidogyrus casuarinus</name>
    <dbReference type="NCBI Taxonomy" id="1844966"/>
    <lineage>
        <taxon>Eukaryota</taxon>
        <taxon>Metazoa</taxon>
        <taxon>Spiralia</taxon>
        <taxon>Lophotrochozoa</taxon>
        <taxon>Platyhelminthes</taxon>
        <taxon>Monogenea</taxon>
        <taxon>Monopisthocotylea</taxon>
        <taxon>Dactylogyridea</taxon>
        <taxon>Ancyrocephalidae</taxon>
        <taxon>Cichlidogyrus</taxon>
    </lineage>
</organism>
<accession>A0ABD2PL48</accession>
<name>A0ABD2PL48_9PLAT</name>
<dbReference type="Proteomes" id="UP001626550">
    <property type="component" value="Unassembled WGS sequence"/>
</dbReference>
<keyword evidence="2" id="KW-1185">Reference proteome</keyword>
<comment type="caution">
    <text evidence="1">The sequence shown here is derived from an EMBL/GenBank/DDBJ whole genome shotgun (WGS) entry which is preliminary data.</text>
</comment>
<evidence type="ECO:0000313" key="2">
    <source>
        <dbReference type="Proteomes" id="UP001626550"/>
    </source>
</evidence>
<gene>
    <name evidence="1" type="ORF">Ciccas_013798</name>
</gene>
<dbReference type="AlphaFoldDB" id="A0ABD2PL48"/>
<protein>
    <submittedName>
        <fullName evidence="1">Uncharacterized protein</fullName>
    </submittedName>
</protein>
<dbReference type="EMBL" id="JBJKFK010006732">
    <property type="protein sequence ID" value="KAL3307683.1"/>
    <property type="molecule type" value="Genomic_DNA"/>
</dbReference>
<sequence>MDCKWGLTWSVSSMVNIGRRSASTTLQLLKADRDRSRMKKKTGLFMSAVQRAHQIDHGIL</sequence>
<proteinExistence type="predicted"/>